<feature type="transmembrane region" description="Helical" evidence="2">
    <location>
        <begin position="62"/>
        <end position="81"/>
    </location>
</feature>
<keyword evidence="4" id="KW-1185">Reference proteome</keyword>
<dbReference type="AlphaFoldDB" id="A0A8J2S0A9"/>
<dbReference type="InterPro" id="IPR016187">
    <property type="entry name" value="CTDL_fold"/>
</dbReference>
<evidence type="ECO:0008006" key="5">
    <source>
        <dbReference type="Google" id="ProtNLM"/>
    </source>
</evidence>
<evidence type="ECO:0000256" key="2">
    <source>
        <dbReference type="SAM" id="Phobius"/>
    </source>
</evidence>
<keyword evidence="2" id="KW-0812">Transmembrane</keyword>
<dbReference type="OrthoDB" id="6349833at2759"/>
<protein>
    <recommendedName>
        <fullName evidence="5">C-type lectin domain-containing protein</fullName>
    </recommendedName>
</protein>
<feature type="region of interest" description="Disordered" evidence="1">
    <location>
        <begin position="1"/>
        <end position="39"/>
    </location>
</feature>
<feature type="compositionally biased region" description="Acidic residues" evidence="1">
    <location>
        <begin position="1"/>
        <end position="25"/>
    </location>
</feature>
<proteinExistence type="predicted"/>
<gene>
    <name evidence="3" type="ORF">DGAL_LOCUS15857</name>
</gene>
<evidence type="ECO:0000313" key="4">
    <source>
        <dbReference type="Proteomes" id="UP000789390"/>
    </source>
</evidence>
<reference evidence="3" key="1">
    <citation type="submission" date="2021-11" db="EMBL/GenBank/DDBJ databases">
        <authorList>
            <person name="Schell T."/>
        </authorList>
    </citation>
    <scope>NUCLEOTIDE SEQUENCE</scope>
    <source>
        <strain evidence="3">M5</strain>
    </source>
</reference>
<sequence length="272" mass="32289">MANNDDIDYAEDEPEKSGSEDDDYAENSGSETEDHQQETVIEMPEEPEFNIHDEREKWICGFWIALLVALVVVMTGVTLYIGKGYFFIKDPEPTFSTTEILDGFRHEFFHEARTFNDTQRICLNRNSEMIVFNNTEEHTRFNQYVVDHFQPYIRNHTDRWKRIGLQIWTGIRIVFRAGQLTQFDWPGRTECPEEMLNFYYISQEDRLCNVGTIERMQQIRKAMQSKYASRQFIVKDFRTQAENAIKEIGCWQIRFLEENESLILPFVCKSRI</sequence>
<keyword evidence="2" id="KW-1133">Transmembrane helix</keyword>
<name>A0A8J2S0A9_9CRUS</name>
<dbReference type="SUPFAM" id="SSF56436">
    <property type="entry name" value="C-type lectin-like"/>
    <property type="match status" value="1"/>
</dbReference>
<comment type="caution">
    <text evidence="3">The sequence shown here is derived from an EMBL/GenBank/DDBJ whole genome shotgun (WGS) entry which is preliminary data.</text>
</comment>
<keyword evidence="2" id="KW-0472">Membrane</keyword>
<dbReference type="EMBL" id="CAKKLH010000323">
    <property type="protein sequence ID" value="CAH0112145.1"/>
    <property type="molecule type" value="Genomic_DNA"/>
</dbReference>
<dbReference type="Proteomes" id="UP000789390">
    <property type="component" value="Unassembled WGS sequence"/>
</dbReference>
<accession>A0A8J2S0A9</accession>
<evidence type="ECO:0000256" key="1">
    <source>
        <dbReference type="SAM" id="MobiDB-lite"/>
    </source>
</evidence>
<organism evidence="3 4">
    <name type="scientific">Daphnia galeata</name>
    <dbReference type="NCBI Taxonomy" id="27404"/>
    <lineage>
        <taxon>Eukaryota</taxon>
        <taxon>Metazoa</taxon>
        <taxon>Ecdysozoa</taxon>
        <taxon>Arthropoda</taxon>
        <taxon>Crustacea</taxon>
        <taxon>Branchiopoda</taxon>
        <taxon>Diplostraca</taxon>
        <taxon>Cladocera</taxon>
        <taxon>Anomopoda</taxon>
        <taxon>Daphniidae</taxon>
        <taxon>Daphnia</taxon>
    </lineage>
</organism>
<evidence type="ECO:0000313" key="3">
    <source>
        <dbReference type="EMBL" id="CAH0112145.1"/>
    </source>
</evidence>